<sequence>MMLQWPEIEGTLCIHTSRHRAPERVVARWCWLPSWHWAWQSDSGWDGDGSSLDASPSMPLQRARAPSDATMPAIKPRSVQISAADRDGRINGCSSCLVLSFHRFRCQAMCQADGDGVLHIRPTTHSGAGRTCFFGCETSSVNTMPHDLRPQRSVAAGGRGPVCSRVCHGPCKHASLAVLIRVCLSLHGTPRTARRAFDPIDPIDPVDPTDRSGSACRLLWRALGYIAYSRAVAGRAGVLEYPAADQGAFVRSSRAGQHA</sequence>
<evidence type="ECO:0000256" key="1">
    <source>
        <dbReference type="SAM" id="MobiDB-lite"/>
    </source>
</evidence>
<keyword evidence="3" id="KW-1185">Reference proteome</keyword>
<evidence type="ECO:0000313" key="2">
    <source>
        <dbReference type="EMBL" id="KAF2000092.1"/>
    </source>
</evidence>
<evidence type="ECO:0000313" key="3">
    <source>
        <dbReference type="Proteomes" id="UP000799779"/>
    </source>
</evidence>
<reference evidence="2" key="1">
    <citation type="journal article" date="2020" name="Stud. Mycol.">
        <title>101 Dothideomycetes genomes: a test case for predicting lifestyles and emergence of pathogens.</title>
        <authorList>
            <person name="Haridas S."/>
            <person name="Albert R."/>
            <person name="Binder M."/>
            <person name="Bloem J."/>
            <person name="Labutti K."/>
            <person name="Salamov A."/>
            <person name="Andreopoulos B."/>
            <person name="Baker S."/>
            <person name="Barry K."/>
            <person name="Bills G."/>
            <person name="Bluhm B."/>
            <person name="Cannon C."/>
            <person name="Castanera R."/>
            <person name="Culley D."/>
            <person name="Daum C."/>
            <person name="Ezra D."/>
            <person name="Gonzalez J."/>
            <person name="Henrissat B."/>
            <person name="Kuo A."/>
            <person name="Liang C."/>
            <person name="Lipzen A."/>
            <person name="Lutzoni F."/>
            <person name="Magnuson J."/>
            <person name="Mondo S."/>
            <person name="Nolan M."/>
            <person name="Ohm R."/>
            <person name="Pangilinan J."/>
            <person name="Park H.-J."/>
            <person name="Ramirez L."/>
            <person name="Alfaro M."/>
            <person name="Sun H."/>
            <person name="Tritt A."/>
            <person name="Yoshinaga Y."/>
            <person name="Zwiers L.-H."/>
            <person name="Turgeon B."/>
            <person name="Goodwin S."/>
            <person name="Spatafora J."/>
            <person name="Crous P."/>
            <person name="Grigoriev I."/>
        </authorList>
    </citation>
    <scope>NUCLEOTIDE SEQUENCE</scope>
    <source>
        <strain evidence="2">CBS 123094</strain>
    </source>
</reference>
<gene>
    <name evidence="2" type="ORF">P154DRAFT_208919</name>
</gene>
<proteinExistence type="predicted"/>
<accession>A0A6A5WEP1</accession>
<protein>
    <submittedName>
        <fullName evidence="2">Uncharacterized protein</fullName>
    </submittedName>
</protein>
<dbReference type="EMBL" id="ML977591">
    <property type="protein sequence ID" value="KAF2000092.1"/>
    <property type="molecule type" value="Genomic_DNA"/>
</dbReference>
<dbReference type="Proteomes" id="UP000799779">
    <property type="component" value="Unassembled WGS sequence"/>
</dbReference>
<organism evidence="2 3">
    <name type="scientific">Amniculicola lignicola CBS 123094</name>
    <dbReference type="NCBI Taxonomy" id="1392246"/>
    <lineage>
        <taxon>Eukaryota</taxon>
        <taxon>Fungi</taxon>
        <taxon>Dikarya</taxon>
        <taxon>Ascomycota</taxon>
        <taxon>Pezizomycotina</taxon>
        <taxon>Dothideomycetes</taxon>
        <taxon>Pleosporomycetidae</taxon>
        <taxon>Pleosporales</taxon>
        <taxon>Amniculicolaceae</taxon>
        <taxon>Amniculicola</taxon>
    </lineage>
</organism>
<feature type="region of interest" description="Disordered" evidence="1">
    <location>
        <begin position="48"/>
        <end position="69"/>
    </location>
</feature>
<name>A0A6A5WEP1_9PLEO</name>
<dbReference type="AlphaFoldDB" id="A0A6A5WEP1"/>